<dbReference type="InterPro" id="IPR046606">
    <property type="entry name" value="DUF6665"/>
</dbReference>
<dbReference type="AlphaFoldDB" id="A0A2P7QH72"/>
<protein>
    <submittedName>
        <fullName evidence="1">Uncharacterized protein</fullName>
    </submittedName>
</protein>
<name>A0A2P7QH72_9SPHN</name>
<dbReference type="EMBL" id="PXYI01000009">
    <property type="protein sequence ID" value="PSJ37328.1"/>
    <property type="molecule type" value="Genomic_DNA"/>
</dbReference>
<evidence type="ECO:0000313" key="2">
    <source>
        <dbReference type="Proteomes" id="UP000241167"/>
    </source>
</evidence>
<sequence>MSFRPPRSLSFRPEAGLAGLEREILGEKADVLGQSGQRVEHHLVALREASEGERPEALRAAAEAVQAYFIQRELCGLRNHAPVIEQYAIPRAVLIRLGAR</sequence>
<dbReference type="Proteomes" id="UP000241167">
    <property type="component" value="Unassembled WGS sequence"/>
</dbReference>
<proteinExistence type="predicted"/>
<comment type="caution">
    <text evidence="1">The sequence shown here is derived from an EMBL/GenBank/DDBJ whole genome shotgun (WGS) entry which is preliminary data.</text>
</comment>
<reference evidence="1 2" key="1">
    <citation type="submission" date="2018-03" db="EMBL/GenBank/DDBJ databases">
        <title>The draft genome of Sphingosinicella sp. GL-C-18.</title>
        <authorList>
            <person name="Liu L."/>
            <person name="Li L."/>
            <person name="Liang L."/>
            <person name="Zhang X."/>
            <person name="Wang T."/>
        </authorList>
    </citation>
    <scope>NUCLEOTIDE SEQUENCE [LARGE SCALE GENOMIC DNA]</scope>
    <source>
        <strain evidence="1 2">GL-C-18</strain>
    </source>
</reference>
<keyword evidence="2" id="KW-1185">Reference proteome</keyword>
<evidence type="ECO:0000313" key="1">
    <source>
        <dbReference type="EMBL" id="PSJ37328.1"/>
    </source>
</evidence>
<organism evidence="1 2">
    <name type="scientific">Allosphingosinicella deserti</name>
    <dbReference type="NCBI Taxonomy" id="2116704"/>
    <lineage>
        <taxon>Bacteria</taxon>
        <taxon>Pseudomonadati</taxon>
        <taxon>Pseudomonadota</taxon>
        <taxon>Alphaproteobacteria</taxon>
        <taxon>Sphingomonadales</taxon>
        <taxon>Sphingomonadaceae</taxon>
        <taxon>Allosphingosinicella</taxon>
    </lineage>
</organism>
<gene>
    <name evidence="1" type="ORF">C7I55_22690</name>
</gene>
<dbReference type="Pfam" id="PF20370">
    <property type="entry name" value="DUF6665"/>
    <property type="match status" value="1"/>
</dbReference>
<accession>A0A2P7QH72</accession>